<reference evidence="10 11" key="1">
    <citation type="submission" date="2018-03" db="EMBL/GenBank/DDBJ databases">
        <title>Genomic Encyclopedia of Archaeal and Bacterial Type Strains, Phase II (KMG-II): from individual species to whole genera.</title>
        <authorList>
            <person name="Goeker M."/>
        </authorList>
    </citation>
    <scope>NUCLEOTIDE SEQUENCE [LARGE SCALE GENOMIC DNA]</scope>
    <source>
        <strain evidence="10 11">DSM 44889</strain>
    </source>
</reference>
<feature type="domain" description="DNA polymerase III delta subunit-like C-terminal" evidence="9">
    <location>
        <begin position="249"/>
        <end position="361"/>
    </location>
</feature>
<dbReference type="Pfam" id="PF21694">
    <property type="entry name" value="DNA_pol3_delta_C"/>
    <property type="match status" value="1"/>
</dbReference>
<comment type="caution">
    <text evidence="10">The sequence shown here is derived from an EMBL/GenBank/DDBJ whole genome shotgun (WGS) entry which is preliminary data.</text>
</comment>
<gene>
    <name evidence="10" type="ORF">BXY45_10990</name>
</gene>
<dbReference type="NCBIfam" id="TIGR01128">
    <property type="entry name" value="holA"/>
    <property type="match status" value="1"/>
</dbReference>
<dbReference type="InterPro" id="IPR008921">
    <property type="entry name" value="DNA_pol3_clamp-load_cplx_C"/>
</dbReference>
<dbReference type="SUPFAM" id="SSF52540">
    <property type="entry name" value="P-loop containing nucleoside triphosphate hydrolases"/>
    <property type="match status" value="1"/>
</dbReference>
<dbReference type="EMBL" id="QGDQ01000009">
    <property type="protein sequence ID" value="PWJ54008.1"/>
    <property type="molecule type" value="Genomic_DNA"/>
</dbReference>
<feature type="region of interest" description="Disordered" evidence="8">
    <location>
        <begin position="15"/>
        <end position="37"/>
    </location>
</feature>
<dbReference type="GO" id="GO:0003887">
    <property type="term" value="F:DNA-directed DNA polymerase activity"/>
    <property type="evidence" value="ECO:0007669"/>
    <property type="project" value="UniProtKB-KW"/>
</dbReference>
<evidence type="ECO:0000313" key="10">
    <source>
        <dbReference type="EMBL" id="PWJ54008.1"/>
    </source>
</evidence>
<evidence type="ECO:0000313" key="11">
    <source>
        <dbReference type="Proteomes" id="UP000245469"/>
    </source>
</evidence>
<dbReference type="GO" id="GO:0006261">
    <property type="term" value="P:DNA-templated DNA replication"/>
    <property type="evidence" value="ECO:0007669"/>
    <property type="project" value="TreeGrafter"/>
</dbReference>
<evidence type="ECO:0000256" key="3">
    <source>
        <dbReference type="ARBA" id="ARBA00022695"/>
    </source>
</evidence>
<comment type="similarity">
    <text evidence="6">Belongs to the DNA polymerase HolA subunit family.</text>
</comment>
<dbReference type="PANTHER" id="PTHR34388:SF1">
    <property type="entry name" value="DNA POLYMERASE III SUBUNIT DELTA"/>
    <property type="match status" value="1"/>
</dbReference>
<evidence type="ECO:0000256" key="6">
    <source>
        <dbReference type="ARBA" id="ARBA00034754"/>
    </source>
</evidence>
<dbReference type="Gene3D" id="1.20.272.10">
    <property type="match status" value="1"/>
</dbReference>
<sequence length="369" mass="38141">MSLITVGRSWQGVAVPAPRSSSRSRASGASSRDSTAALPWHQAVPGPVVLVTGPEQLLAERAVERIRDACRERSPELEVVAVEAAAYRSGELTQWTSPSLFEEARLVVVNGLEAAPDVLVTDVSAALGGLPDDVVLVLRHSGGARAGALLKAARVVPGAVLVECPAVKSPAEQRAFAQTELRSHGRTIDDDALDALLLAIGSDLRSLAAACSQLATDVPRGTAAGGRAARLTADDVERYYGGRAEVTGFKVADAAVAGQRAEALRLLRQALESGLDPVPLVAALALKLRGMAKVASAGRGSPDVLAKSLGMAPWQVRTTRDSLRGWTPDGIAAGITALAEADEAVKGGGRDPRYAVEKAVIAITAARAG</sequence>
<evidence type="ECO:0000256" key="2">
    <source>
        <dbReference type="ARBA" id="ARBA00022679"/>
    </source>
</evidence>
<dbReference type="Proteomes" id="UP000245469">
    <property type="component" value="Unassembled WGS sequence"/>
</dbReference>
<dbReference type="Gene3D" id="3.40.50.300">
    <property type="entry name" value="P-loop containing nucleotide triphosphate hydrolases"/>
    <property type="match status" value="1"/>
</dbReference>
<dbReference type="InterPro" id="IPR027417">
    <property type="entry name" value="P-loop_NTPase"/>
</dbReference>
<keyword evidence="11" id="KW-1185">Reference proteome</keyword>
<keyword evidence="3" id="KW-0548">Nucleotidyltransferase</keyword>
<keyword evidence="5" id="KW-0239">DNA-directed DNA polymerase</keyword>
<dbReference type="InterPro" id="IPR048466">
    <property type="entry name" value="DNA_pol3_delta-like_C"/>
</dbReference>
<name>A0A316A9Y4_9ACTN</name>
<evidence type="ECO:0000256" key="5">
    <source>
        <dbReference type="ARBA" id="ARBA00022932"/>
    </source>
</evidence>
<evidence type="ECO:0000256" key="4">
    <source>
        <dbReference type="ARBA" id="ARBA00022705"/>
    </source>
</evidence>
<evidence type="ECO:0000256" key="1">
    <source>
        <dbReference type="ARBA" id="ARBA00012417"/>
    </source>
</evidence>
<dbReference type="SUPFAM" id="SSF48019">
    <property type="entry name" value="post-AAA+ oligomerization domain-like"/>
    <property type="match status" value="1"/>
</dbReference>
<dbReference type="GO" id="GO:0003677">
    <property type="term" value="F:DNA binding"/>
    <property type="evidence" value="ECO:0007669"/>
    <property type="project" value="InterPro"/>
</dbReference>
<protein>
    <recommendedName>
        <fullName evidence="1">DNA-directed DNA polymerase</fullName>
        <ecNumber evidence="1">2.7.7.7</ecNumber>
    </recommendedName>
</protein>
<proteinExistence type="inferred from homology"/>
<evidence type="ECO:0000259" key="9">
    <source>
        <dbReference type="Pfam" id="PF21694"/>
    </source>
</evidence>
<dbReference type="EC" id="2.7.7.7" evidence="1"/>
<dbReference type="AlphaFoldDB" id="A0A316A9Y4"/>
<evidence type="ECO:0000256" key="8">
    <source>
        <dbReference type="SAM" id="MobiDB-lite"/>
    </source>
</evidence>
<dbReference type="PANTHER" id="PTHR34388">
    <property type="entry name" value="DNA POLYMERASE III SUBUNIT DELTA"/>
    <property type="match status" value="1"/>
</dbReference>
<accession>A0A316A9Y4</accession>
<keyword evidence="2" id="KW-0808">Transferase</keyword>
<dbReference type="GO" id="GO:0009360">
    <property type="term" value="C:DNA polymerase III complex"/>
    <property type="evidence" value="ECO:0007669"/>
    <property type="project" value="TreeGrafter"/>
</dbReference>
<feature type="compositionally biased region" description="Low complexity" evidence="8">
    <location>
        <begin position="19"/>
        <end position="37"/>
    </location>
</feature>
<dbReference type="InterPro" id="IPR005790">
    <property type="entry name" value="DNA_polIII_delta"/>
</dbReference>
<comment type="catalytic activity">
    <reaction evidence="7">
        <text>DNA(n) + a 2'-deoxyribonucleoside 5'-triphosphate = DNA(n+1) + diphosphate</text>
        <dbReference type="Rhea" id="RHEA:22508"/>
        <dbReference type="Rhea" id="RHEA-COMP:17339"/>
        <dbReference type="Rhea" id="RHEA-COMP:17340"/>
        <dbReference type="ChEBI" id="CHEBI:33019"/>
        <dbReference type="ChEBI" id="CHEBI:61560"/>
        <dbReference type="ChEBI" id="CHEBI:173112"/>
        <dbReference type="EC" id="2.7.7.7"/>
    </reaction>
</comment>
<evidence type="ECO:0000256" key="7">
    <source>
        <dbReference type="ARBA" id="ARBA00049244"/>
    </source>
</evidence>
<organism evidence="10 11">
    <name type="scientific">Quadrisphaera granulorum</name>
    <dbReference type="NCBI Taxonomy" id="317664"/>
    <lineage>
        <taxon>Bacteria</taxon>
        <taxon>Bacillati</taxon>
        <taxon>Actinomycetota</taxon>
        <taxon>Actinomycetes</taxon>
        <taxon>Kineosporiales</taxon>
        <taxon>Kineosporiaceae</taxon>
        <taxon>Quadrisphaera</taxon>
    </lineage>
</organism>
<keyword evidence="4" id="KW-0235">DNA replication</keyword>